<organism evidence="6 7">
    <name type="scientific">Turneriella parva (strain ATCC BAA-1111 / DSM 21527 / NCTC 11395 / H)</name>
    <name type="common">Leptospira parva</name>
    <dbReference type="NCBI Taxonomy" id="869212"/>
    <lineage>
        <taxon>Bacteria</taxon>
        <taxon>Pseudomonadati</taxon>
        <taxon>Spirochaetota</taxon>
        <taxon>Spirochaetia</taxon>
        <taxon>Leptospirales</taxon>
        <taxon>Leptospiraceae</taxon>
        <taxon>Turneriella</taxon>
    </lineage>
</organism>
<evidence type="ECO:0000256" key="3">
    <source>
        <dbReference type="PROSITE-ProRule" id="PRU00169"/>
    </source>
</evidence>
<dbReference type="InterPro" id="IPR016032">
    <property type="entry name" value="Sig_transdc_resp-reg_C-effctor"/>
</dbReference>
<gene>
    <name evidence="6" type="ordered locus">Turpa_2378</name>
</gene>
<feature type="domain" description="HTH luxR-type" evidence="4">
    <location>
        <begin position="151"/>
        <end position="216"/>
    </location>
</feature>
<dbReference type="OrthoDB" id="9779069at2"/>
<evidence type="ECO:0000256" key="1">
    <source>
        <dbReference type="ARBA" id="ARBA00022553"/>
    </source>
</evidence>
<dbReference type="GO" id="GO:0000160">
    <property type="term" value="P:phosphorelay signal transduction system"/>
    <property type="evidence" value="ECO:0007669"/>
    <property type="project" value="InterPro"/>
</dbReference>
<dbReference type="CDD" id="cd17535">
    <property type="entry name" value="REC_NarL-like"/>
    <property type="match status" value="1"/>
</dbReference>
<feature type="modified residue" description="4-aspartylphosphate" evidence="3">
    <location>
        <position position="55"/>
    </location>
</feature>
<dbReference type="SUPFAM" id="SSF46894">
    <property type="entry name" value="C-terminal effector domain of the bipartite response regulators"/>
    <property type="match status" value="1"/>
</dbReference>
<dbReference type="SMART" id="SM00448">
    <property type="entry name" value="REC"/>
    <property type="match status" value="1"/>
</dbReference>
<proteinExistence type="predicted"/>
<evidence type="ECO:0000259" key="5">
    <source>
        <dbReference type="PROSITE" id="PS50110"/>
    </source>
</evidence>
<name>I4B6W4_TURPD</name>
<keyword evidence="7" id="KW-1185">Reference proteome</keyword>
<dbReference type="InterPro" id="IPR039420">
    <property type="entry name" value="WalR-like"/>
</dbReference>
<dbReference type="PROSITE" id="PS00622">
    <property type="entry name" value="HTH_LUXR_1"/>
    <property type="match status" value="1"/>
</dbReference>
<evidence type="ECO:0000313" key="7">
    <source>
        <dbReference type="Proteomes" id="UP000006048"/>
    </source>
</evidence>
<reference evidence="6 7" key="1">
    <citation type="submission" date="2012-06" db="EMBL/GenBank/DDBJ databases">
        <title>The complete chromosome of genome of Turneriella parva DSM 21527.</title>
        <authorList>
            <consortium name="US DOE Joint Genome Institute (JGI-PGF)"/>
            <person name="Lucas S."/>
            <person name="Han J."/>
            <person name="Lapidus A."/>
            <person name="Bruce D."/>
            <person name="Goodwin L."/>
            <person name="Pitluck S."/>
            <person name="Peters L."/>
            <person name="Kyrpides N."/>
            <person name="Mavromatis K."/>
            <person name="Ivanova N."/>
            <person name="Mikhailova N."/>
            <person name="Chertkov O."/>
            <person name="Detter J.C."/>
            <person name="Tapia R."/>
            <person name="Han C."/>
            <person name="Land M."/>
            <person name="Hauser L."/>
            <person name="Markowitz V."/>
            <person name="Cheng J.-F."/>
            <person name="Hugenholtz P."/>
            <person name="Woyke T."/>
            <person name="Wu D."/>
            <person name="Gronow S."/>
            <person name="Wellnitz S."/>
            <person name="Brambilla E."/>
            <person name="Klenk H.-P."/>
            <person name="Eisen J.A."/>
        </authorList>
    </citation>
    <scope>NUCLEOTIDE SEQUENCE [LARGE SCALE GENOMIC DNA]</scope>
    <source>
        <strain evidence="7">ATCC BAA-1111 / DSM 21527 / NCTC 11395 / H</strain>
    </source>
</reference>
<dbReference type="InterPro" id="IPR000792">
    <property type="entry name" value="Tscrpt_reg_LuxR_C"/>
</dbReference>
<dbReference type="PANTHER" id="PTHR43214:SF43">
    <property type="entry name" value="TWO-COMPONENT RESPONSE REGULATOR"/>
    <property type="match status" value="1"/>
</dbReference>
<dbReference type="Pfam" id="PF00072">
    <property type="entry name" value="Response_reg"/>
    <property type="match status" value="1"/>
</dbReference>
<dbReference type="Pfam" id="PF00196">
    <property type="entry name" value="GerE"/>
    <property type="match status" value="1"/>
</dbReference>
<dbReference type="InterPro" id="IPR001789">
    <property type="entry name" value="Sig_transdc_resp-reg_receiver"/>
</dbReference>
<dbReference type="PANTHER" id="PTHR43214">
    <property type="entry name" value="TWO-COMPONENT RESPONSE REGULATOR"/>
    <property type="match status" value="1"/>
</dbReference>
<keyword evidence="1 3" id="KW-0597">Phosphoprotein</keyword>
<dbReference type="Gene3D" id="3.40.50.2300">
    <property type="match status" value="1"/>
</dbReference>
<accession>I4B6W4</accession>
<evidence type="ECO:0000313" key="6">
    <source>
        <dbReference type="EMBL" id="AFM13021.1"/>
    </source>
</evidence>
<dbReference type="SMART" id="SM00421">
    <property type="entry name" value="HTH_LUXR"/>
    <property type="match status" value="1"/>
</dbReference>
<dbReference type="InterPro" id="IPR011006">
    <property type="entry name" value="CheY-like_superfamily"/>
</dbReference>
<dbReference type="PROSITE" id="PS50110">
    <property type="entry name" value="RESPONSE_REGULATORY"/>
    <property type="match status" value="1"/>
</dbReference>
<dbReference type="GO" id="GO:0003677">
    <property type="term" value="F:DNA binding"/>
    <property type="evidence" value="ECO:0007669"/>
    <property type="project" value="UniProtKB-KW"/>
</dbReference>
<dbReference type="InterPro" id="IPR058245">
    <property type="entry name" value="NreC/VraR/RcsB-like_REC"/>
</dbReference>
<feature type="domain" description="Response regulatory" evidence="5">
    <location>
        <begin position="4"/>
        <end position="120"/>
    </location>
</feature>
<dbReference type="CDD" id="cd06170">
    <property type="entry name" value="LuxR_C_like"/>
    <property type="match status" value="1"/>
</dbReference>
<dbReference type="HOGENOM" id="CLU_000445_90_10_12"/>
<dbReference type="SUPFAM" id="SSF52172">
    <property type="entry name" value="CheY-like"/>
    <property type="match status" value="1"/>
</dbReference>
<dbReference type="Proteomes" id="UP000006048">
    <property type="component" value="Chromosome"/>
</dbReference>
<dbReference type="KEGG" id="tpx:Turpa_2378"/>
<sequence>MHARIAIVEDTETIADELERVIKSDPELTCVGKFGSAELAIRKLPVMLPDLCILDIGLPGMNGIAALKILKKKIPQMKIVVFTVFEDSEYIIDAIQNGASGYLLKDTDRRLLCAELKVMLQGGSTLTPRVALKISQLVTAQAQPGKAEVDIDAPQNLLTERQISILNHIALGFDYKEIADELDISEHTVRRHIENIYERLEVNSKKEAIRAGHKLGFLKSMAKWVS</sequence>
<dbReference type="PRINTS" id="PR00038">
    <property type="entry name" value="HTHLUXR"/>
</dbReference>
<keyword evidence="2" id="KW-0238">DNA-binding</keyword>
<evidence type="ECO:0000256" key="2">
    <source>
        <dbReference type="ARBA" id="ARBA00023125"/>
    </source>
</evidence>
<evidence type="ECO:0000259" key="4">
    <source>
        <dbReference type="PROSITE" id="PS50043"/>
    </source>
</evidence>
<dbReference type="STRING" id="869212.Turpa_2378"/>
<dbReference type="AlphaFoldDB" id="I4B6W4"/>
<dbReference type="EMBL" id="CP002959">
    <property type="protein sequence ID" value="AFM13021.1"/>
    <property type="molecule type" value="Genomic_DNA"/>
</dbReference>
<dbReference type="PROSITE" id="PS50043">
    <property type="entry name" value="HTH_LUXR_2"/>
    <property type="match status" value="1"/>
</dbReference>
<dbReference type="RefSeq" id="WP_014803527.1">
    <property type="nucleotide sequence ID" value="NC_018020.1"/>
</dbReference>
<dbReference type="GO" id="GO:0006355">
    <property type="term" value="P:regulation of DNA-templated transcription"/>
    <property type="evidence" value="ECO:0007669"/>
    <property type="project" value="InterPro"/>
</dbReference>
<protein>
    <submittedName>
        <fullName evidence="6">Two component transcriptional regulator, LuxR family</fullName>
    </submittedName>
</protein>